<dbReference type="RefSeq" id="WP_188673319.1">
    <property type="nucleotide sequence ID" value="NZ_BMGP01000001.1"/>
</dbReference>
<evidence type="ECO:0000256" key="5">
    <source>
        <dbReference type="SAM" id="Phobius"/>
    </source>
</evidence>
<keyword evidence="7" id="KW-1185">Reference proteome</keyword>
<keyword evidence="2 5" id="KW-0812">Transmembrane</keyword>
<feature type="transmembrane region" description="Helical" evidence="5">
    <location>
        <begin position="50"/>
        <end position="73"/>
    </location>
</feature>
<evidence type="ECO:0000256" key="2">
    <source>
        <dbReference type="ARBA" id="ARBA00022692"/>
    </source>
</evidence>
<feature type="transmembrane region" description="Helical" evidence="5">
    <location>
        <begin position="112"/>
        <end position="131"/>
    </location>
</feature>
<evidence type="ECO:0000313" key="7">
    <source>
        <dbReference type="Proteomes" id="UP000598775"/>
    </source>
</evidence>
<feature type="transmembrane region" description="Helical" evidence="5">
    <location>
        <begin position="12"/>
        <end position="30"/>
    </location>
</feature>
<evidence type="ECO:0000256" key="4">
    <source>
        <dbReference type="ARBA" id="ARBA00023136"/>
    </source>
</evidence>
<name>A0A917B0I0_9MICO</name>
<feature type="transmembrane region" description="Helical" evidence="5">
    <location>
        <begin position="79"/>
        <end position="100"/>
    </location>
</feature>
<dbReference type="PANTHER" id="PTHR36974">
    <property type="entry name" value="MEMBRANE PROTEIN-RELATED"/>
    <property type="match status" value="1"/>
</dbReference>
<evidence type="ECO:0008006" key="8">
    <source>
        <dbReference type="Google" id="ProtNLM"/>
    </source>
</evidence>
<protein>
    <recommendedName>
        <fullName evidence="8">DoxX family membrane protein</fullName>
    </recommendedName>
</protein>
<dbReference type="AlphaFoldDB" id="A0A917B0I0"/>
<organism evidence="6 7">
    <name type="scientific">Subtercola lobariae</name>
    <dbReference type="NCBI Taxonomy" id="1588641"/>
    <lineage>
        <taxon>Bacteria</taxon>
        <taxon>Bacillati</taxon>
        <taxon>Actinomycetota</taxon>
        <taxon>Actinomycetes</taxon>
        <taxon>Micrococcales</taxon>
        <taxon>Microbacteriaceae</taxon>
        <taxon>Subtercola</taxon>
    </lineage>
</organism>
<reference evidence="6 7" key="1">
    <citation type="journal article" date="2014" name="Int. J. Syst. Evol. Microbiol.">
        <title>Complete genome sequence of Corynebacterium casei LMG S-19264T (=DSM 44701T), isolated from a smear-ripened cheese.</title>
        <authorList>
            <consortium name="US DOE Joint Genome Institute (JGI-PGF)"/>
            <person name="Walter F."/>
            <person name="Albersmeier A."/>
            <person name="Kalinowski J."/>
            <person name="Ruckert C."/>
        </authorList>
    </citation>
    <scope>NUCLEOTIDE SEQUENCE [LARGE SCALE GENOMIC DNA]</scope>
    <source>
        <strain evidence="6 7">CGMCC 1.12976</strain>
    </source>
</reference>
<dbReference type="PANTHER" id="PTHR36974:SF1">
    <property type="entry name" value="DOXX FAMILY MEMBRANE PROTEIN"/>
    <property type="match status" value="1"/>
</dbReference>
<dbReference type="Pfam" id="PF07681">
    <property type="entry name" value="DoxX"/>
    <property type="match status" value="1"/>
</dbReference>
<accession>A0A917B0I0</accession>
<evidence type="ECO:0000256" key="3">
    <source>
        <dbReference type="ARBA" id="ARBA00022989"/>
    </source>
</evidence>
<gene>
    <name evidence="6" type="ORF">GCM10011399_05550</name>
</gene>
<dbReference type="EMBL" id="BMGP01000001">
    <property type="protein sequence ID" value="GGF14588.1"/>
    <property type="molecule type" value="Genomic_DNA"/>
</dbReference>
<dbReference type="GO" id="GO:0016020">
    <property type="term" value="C:membrane"/>
    <property type="evidence" value="ECO:0007669"/>
    <property type="project" value="UniProtKB-SubCell"/>
</dbReference>
<proteinExistence type="predicted"/>
<keyword evidence="3 5" id="KW-1133">Transmembrane helix</keyword>
<comment type="caution">
    <text evidence="6">The sequence shown here is derived from an EMBL/GenBank/DDBJ whole genome shotgun (WGS) entry which is preliminary data.</text>
</comment>
<evidence type="ECO:0000313" key="6">
    <source>
        <dbReference type="EMBL" id="GGF14588.1"/>
    </source>
</evidence>
<comment type="subcellular location">
    <subcellularLocation>
        <location evidence="1">Membrane</location>
        <topology evidence="1">Multi-pass membrane protein</topology>
    </subcellularLocation>
</comment>
<dbReference type="Proteomes" id="UP000598775">
    <property type="component" value="Unassembled WGS sequence"/>
</dbReference>
<evidence type="ECO:0000256" key="1">
    <source>
        <dbReference type="ARBA" id="ARBA00004141"/>
    </source>
</evidence>
<dbReference type="InterPro" id="IPR032808">
    <property type="entry name" value="DoxX"/>
</dbReference>
<sequence>MEPATFDVIQLVIALVFGVVFVLMGINHFVPASRRTMAAMIPPSMRRTGLLRPVNLVLFTGACEIAGGVGLFIPELRPIAAVALAVFLVAVFPANAYAASHKDRFGMLAVPLVPRAIAQVVLIALLLVVAFG</sequence>
<keyword evidence="4 5" id="KW-0472">Membrane</keyword>